<keyword evidence="1 5" id="KW-0808">Transferase</keyword>
<dbReference type="Pfam" id="PF01983">
    <property type="entry name" value="CofC"/>
    <property type="match status" value="1"/>
</dbReference>
<organism evidence="7 8">
    <name type="scientific">Rhodococcus ruber BKS 20-38</name>
    <dbReference type="NCBI Taxonomy" id="1278076"/>
    <lineage>
        <taxon>Bacteria</taxon>
        <taxon>Bacillati</taxon>
        <taxon>Actinomycetota</taxon>
        <taxon>Actinomycetes</taxon>
        <taxon>Mycobacteriales</taxon>
        <taxon>Nocardiaceae</taxon>
        <taxon>Rhodococcus</taxon>
    </lineage>
</organism>
<dbReference type="UniPathway" id="UPA00071"/>
<evidence type="ECO:0000256" key="4">
    <source>
        <dbReference type="ARBA" id="ARBA00023134"/>
    </source>
</evidence>
<protein>
    <recommendedName>
        <fullName evidence="5">Phosphoenolpyruvate guanylyltransferase</fullName>
        <shortName evidence="5">PEP guanylyltransferase</shortName>
        <ecNumber evidence="5">2.7.7.105</ecNumber>
    </recommendedName>
</protein>
<gene>
    <name evidence="5" type="primary">fbiD</name>
    <name evidence="7" type="ORF">G352_14603</name>
</gene>
<dbReference type="AlphaFoldDB" id="M2ZS85"/>
<feature type="binding site" evidence="5">
    <location>
        <position position="247"/>
    </location>
    <ligand>
        <name>phosphoenolpyruvate</name>
        <dbReference type="ChEBI" id="CHEBI:58702"/>
    </ligand>
</feature>
<keyword evidence="2 5" id="KW-0548">Nucleotidyltransferase</keyword>
<dbReference type="GO" id="GO:0043814">
    <property type="term" value="F:phospholactate guanylyltransferase activity"/>
    <property type="evidence" value="ECO:0007669"/>
    <property type="project" value="InterPro"/>
</dbReference>
<dbReference type="EC" id="2.7.7.105" evidence="5"/>
<dbReference type="GO" id="GO:0052645">
    <property type="term" value="P:F420-0 metabolic process"/>
    <property type="evidence" value="ECO:0007669"/>
    <property type="project" value="UniProtKB-UniRule"/>
</dbReference>
<feature type="region of interest" description="Disordered" evidence="6">
    <location>
        <begin position="159"/>
        <end position="183"/>
    </location>
</feature>
<evidence type="ECO:0000313" key="7">
    <source>
        <dbReference type="EMBL" id="EME63214.1"/>
    </source>
</evidence>
<evidence type="ECO:0000256" key="5">
    <source>
        <dbReference type="HAMAP-Rule" id="MF_02114"/>
    </source>
</evidence>
<dbReference type="InterPro" id="IPR029044">
    <property type="entry name" value="Nucleotide-diphossugar_trans"/>
</dbReference>
<evidence type="ECO:0000256" key="1">
    <source>
        <dbReference type="ARBA" id="ARBA00022679"/>
    </source>
</evidence>
<comment type="pathway">
    <text evidence="5">Cofactor biosynthesis; coenzyme F420 biosynthesis.</text>
</comment>
<keyword evidence="4 5" id="KW-0342">GTP-binding</keyword>
<evidence type="ECO:0000256" key="3">
    <source>
        <dbReference type="ARBA" id="ARBA00022741"/>
    </source>
</evidence>
<name>M2ZS85_9NOCA</name>
<comment type="catalytic activity">
    <reaction evidence="5">
        <text>phosphoenolpyruvate + GTP + H(+) = enolpyruvoyl-2-diphospho-5'-guanosine + diphosphate</text>
        <dbReference type="Rhea" id="RHEA:30519"/>
        <dbReference type="ChEBI" id="CHEBI:15378"/>
        <dbReference type="ChEBI" id="CHEBI:33019"/>
        <dbReference type="ChEBI" id="CHEBI:37565"/>
        <dbReference type="ChEBI" id="CHEBI:58702"/>
        <dbReference type="ChEBI" id="CHEBI:143701"/>
        <dbReference type="EC" id="2.7.7.105"/>
    </reaction>
</comment>
<dbReference type="Proteomes" id="UP000011731">
    <property type="component" value="Unassembled WGS sequence"/>
</dbReference>
<dbReference type="PANTHER" id="PTHR40392">
    <property type="entry name" value="2-PHOSPHO-L-LACTATE GUANYLYLTRANSFERASE"/>
    <property type="match status" value="1"/>
</dbReference>
<sequence length="326" mass="33144">MAIASATSARRAQIVTSVPASASTFAKAVPHDPAPNTAALLTQSPYSCPIPSADQRRGCSSIAYRRARDPRRRRLAESTTMTTAHALIPVKALGLAKSRLAHVLDPGDRAALVLAMLADTLHAALAVEGLAVTVITTDADVAALALGAGAHTLADPPVADTAGASVGPGPSDPPSLDPASLDPASLDPLNAALAAAAHRVRSREPGVDLIALHADLPALRPAELSAALSAARKAGRAVVVDHTGTGTSALLHCTPEPLDPLFGPDSAHRHVRAGAHPLTGDWPGLRLDVDTVADLEAATAQGVGSATASVLARIGWPMPVRHPDFG</sequence>
<feature type="binding site" evidence="5">
    <location>
        <position position="263"/>
    </location>
    <ligand>
        <name>phosphoenolpyruvate</name>
        <dbReference type="ChEBI" id="CHEBI:58702"/>
    </ligand>
</feature>
<comment type="similarity">
    <text evidence="5">Belongs to the CofC family.</text>
</comment>
<dbReference type="EMBL" id="AOEX01000044">
    <property type="protein sequence ID" value="EME63214.1"/>
    <property type="molecule type" value="Genomic_DNA"/>
</dbReference>
<proteinExistence type="inferred from homology"/>
<dbReference type="PATRIC" id="fig|1278076.4.peg.3023"/>
<evidence type="ECO:0000313" key="8">
    <source>
        <dbReference type="Proteomes" id="UP000011731"/>
    </source>
</evidence>
<dbReference type="SUPFAM" id="SSF53448">
    <property type="entry name" value="Nucleotide-diphospho-sugar transferases"/>
    <property type="match status" value="1"/>
</dbReference>
<dbReference type="Gene3D" id="3.90.550.10">
    <property type="entry name" value="Spore Coat Polysaccharide Biosynthesis Protein SpsA, Chain A"/>
    <property type="match status" value="1"/>
</dbReference>
<accession>M2ZS85</accession>
<keyword evidence="3 5" id="KW-0547">Nucleotide-binding</keyword>
<dbReference type="GO" id="GO:0005525">
    <property type="term" value="F:GTP binding"/>
    <property type="evidence" value="ECO:0007669"/>
    <property type="project" value="UniProtKB-KW"/>
</dbReference>
<comment type="caution">
    <text evidence="7">The sequence shown here is derived from an EMBL/GenBank/DDBJ whole genome shotgun (WGS) entry which is preliminary data.</text>
</comment>
<comment type="function">
    <text evidence="5">Guanylyltransferase that catalyzes the activation of phosphoenolpyruvate (PEP) as enolpyruvoyl-2-diphospho-5'-guanosine, via the condensation of PEP with GTP. It is involved in the biosynthesis of coenzyme F420, a hydride carrier cofactor.</text>
</comment>
<evidence type="ECO:0000256" key="6">
    <source>
        <dbReference type="SAM" id="MobiDB-lite"/>
    </source>
</evidence>
<dbReference type="HAMAP" id="MF_02114">
    <property type="entry name" value="CofC"/>
    <property type="match status" value="1"/>
</dbReference>
<reference evidence="7 8" key="1">
    <citation type="journal article" date="2013" name="Genome Announc.">
        <title>Draft Genome Sequence of Rhodococcus ruber Strain BKS 20-38.</title>
        <authorList>
            <person name="Bala M."/>
            <person name="Kumar S."/>
            <person name="Raghava G.P."/>
            <person name="Mayilraj S."/>
        </authorList>
    </citation>
    <scope>NUCLEOTIDE SEQUENCE [LARGE SCALE GENOMIC DNA]</scope>
    <source>
        <strain evidence="7 8">BKS 20-38</strain>
    </source>
</reference>
<dbReference type="PANTHER" id="PTHR40392:SF1">
    <property type="entry name" value="2-PHOSPHO-L-LACTATE GUANYLYLTRANSFERASE"/>
    <property type="match status" value="1"/>
</dbReference>
<dbReference type="InterPro" id="IPR002835">
    <property type="entry name" value="CofC"/>
</dbReference>
<feature type="binding site" evidence="5">
    <location>
        <position position="266"/>
    </location>
    <ligand>
        <name>phosphoenolpyruvate</name>
        <dbReference type="ChEBI" id="CHEBI:58702"/>
    </ligand>
</feature>
<evidence type="ECO:0000256" key="2">
    <source>
        <dbReference type="ARBA" id="ARBA00022695"/>
    </source>
</evidence>
<keyword evidence="8" id="KW-1185">Reference proteome</keyword>